<dbReference type="GO" id="GO:0005886">
    <property type="term" value="C:plasma membrane"/>
    <property type="evidence" value="ECO:0007669"/>
    <property type="project" value="UniProtKB-ARBA"/>
</dbReference>
<evidence type="ECO:0000256" key="6">
    <source>
        <dbReference type="ARBA" id="ARBA00023136"/>
    </source>
</evidence>
<comment type="similarity">
    <text evidence="2">Belongs to the nucleobase:cation symporter-2 (NCS2) (TC 2.A.40) family.</text>
</comment>
<dbReference type="PANTHER" id="PTHR42810">
    <property type="entry name" value="PURINE PERMEASE C1399.01C-RELATED"/>
    <property type="match status" value="1"/>
</dbReference>
<feature type="transmembrane region" description="Helical" evidence="7">
    <location>
        <begin position="96"/>
        <end position="120"/>
    </location>
</feature>
<dbReference type="NCBIfam" id="TIGR00801">
    <property type="entry name" value="ncs2"/>
    <property type="match status" value="1"/>
</dbReference>
<keyword evidence="9" id="KW-1185">Reference proteome</keyword>
<dbReference type="RefSeq" id="WP_212694079.1">
    <property type="nucleotide sequence ID" value="NZ_CP058649.1"/>
</dbReference>
<evidence type="ECO:0000256" key="3">
    <source>
        <dbReference type="ARBA" id="ARBA00022448"/>
    </source>
</evidence>
<feature type="transmembrane region" description="Helical" evidence="7">
    <location>
        <begin position="12"/>
        <end position="30"/>
    </location>
</feature>
<feature type="transmembrane region" description="Helical" evidence="7">
    <location>
        <begin position="409"/>
        <end position="426"/>
    </location>
</feature>
<evidence type="ECO:0000256" key="7">
    <source>
        <dbReference type="SAM" id="Phobius"/>
    </source>
</evidence>
<feature type="transmembrane region" description="Helical" evidence="7">
    <location>
        <begin position="36"/>
        <end position="52"/>
    </location>
</feature>
<comment type="subcellular location">
    <subcellularLocation>
        <location evidence="1">Membrane</location>
        <topology evidence="1">Multi-pass membrane protein</topology>
    </subcellularLocation>
</comment>
<dbReference type="KEGG" id="vpy:HZI73_14355"/>
<feature type="transmembrane region" description="Helical" evidence="7">
    <location>
        <begin position="59"/>
        <end position="76"/>
    </location>
</feature>
<protein>
    <submittedName>
        <fullName evidence="8">Uracil-xanthine permease</fullName>
    </submittedName>
</protein>
<dbReference type="PROSITE" id="PS01116">
    <property type="entry name" value="XANTH_URACIL_PERMASE"/>
    <property type="match status" value="1"/>
</dbReference>
<feature type="transmembrane region" description="Helical" evidence="7">
    <location>
        <begin position="351"/>
        <end position="373"/>
    </location>
</feature>
<reference evidence="8" key="1">
    <citation type="submission" date="2020-07" db="EMBL/GenBank/DDBJ databases">
        <title>Vallitalea pronyensis genome.</title>
        <authorList>
            <person name="Postec A."/>
        </authorList>
    </citation>
    <scope>NUCLEOTIDE SEQUENCE</scope>
    <source>
        <strain evidence="8">FatNI3</strain>
    </source>
</reference>
<evidence type="ECO:0000313" key="9">
    <source>
        <dbReference type="Proteomes" id="UP000683246"/>
    </source>
</evidence>
<keyword evidence="5 7" id="KW-1133">Transmembrane helix</keyword>
<dbReference type="AlphaFoldDB" id="A0A8J8SH21"/>
<feature type="transmembrane region" description="Helical" evidence="7">
    <location>
        <begin position="169"/>
        <end position="187"/>
    </location>
</feature>
<dbReference type="GO" id="GO:0042907">
    <property type="term" value="F:xanthine transmembrane transporter activity"/>
    <property type="evidence" value="ECO:0007669"/>
    <property type="project" value="TreeGrafter"/>
</dbReference>
<dbReference type="Proteomes" id="UP000683246">
    <property type="component" value="Chromosome"/>
</dbReference>
<evidence type="ECO:0000256" key="5">
    <source>
        <dbReference type="ARBA" id="ARBA00022989"/>
    </source>
</evidence>
<gene>
    <name evidence="8" type="ORF">HZI73_14355</name>
</gene>
<feature type="transmembrane region" description="Helical" evidence="7">
    <location>
        <begin position="236"/>
        <end position="259"/>
    </location>
</feature>
<sequence>MENISTTKKYVLGLQHVLAMFGATVLVPFLTGLDPAIALLAAGVGTLLFHLCAKGKVPVFLGSSFAFIGAIAYTLNPNGLEDITKMPRAEYLDNLSVVKGGIIVAGLVYVVMAIIIYYVGVEKVKKLFPPIVTGPIIIVIGLRLCTVATNNAFFPIVDFETGARAFDGTHTLVATLVVLVMVVVSIFSKGFFKMVPILISVTIGYLICIPLGLLNTTAIQEASWFSLADSNITDQIFALPSFTASGILAIAPIALVVFIEHIGDITTNGAVVGKDFLKDPGIHRTMLGDGVATAFAGLVGAPANTTYSENTGVLAVTKVYDPAILRIAACIAIFLSMIGKFGAVIRTIPTPVMGGISIILFGMIASVGVRILINAKLDFAHSRNLMISAIILVVGIGVESFPLVDNLTISGLAIAALIGVILNLVLPKEM</sequence>
<accession>A0A8J8SH21</accession>
<feature type="transmembrane region" description="Helical" evidence="7">
    <location>
        <begin position="127"/>
        <end position="149"/>
    </location>
</feature>
<keyword evidence="3" id="KW-0813">Transport</keyword>
<organism evidence="8 9">
    <name type="scientific">Vallitalea pronyensis</name>
    <dbReference type="NCBI Taxonomy" id="1348613"/>
    <lineage>
        <taxon>Bacteria</taxon>
        <taxon>Bacillati</taxon>
        <taxon>Bacillota</taxon>
        <taxon>Clostridia</taxon>
        <taxon>Lachnospirales</taxon>
        <taxon>Vallitaleaceae</taxon>
        <taxon>Vallitalea</taxon>
    </lineage>
</organism>
<evidence type="ECO:0000256" key="4">
    <source>
        <dbReference type="ARBA" id="ARBA00022692"/>
    </source>
</evidence>
<keyword evidence="6 7" id="KW-0472">Membrane</keyword>
<evidence type="ECO:0000313" key="8">
    <source>
        <dbReference type="EMBL" id="QUI23395.1"/>
    </source>
</evidence>
<dbReference type="InterPro" id="IPR006042">
    <property type="entry name" value="Xan_ur_permease"/>
</dbReference>
<feature type="transmembrane region" description="Helical" evidence="7">
    <location>
        <begin position="323"/>
        <end position="345"/>
    </location>
</feature>
<dbReference type="NCBIfam" id="NF037981">
    <property type="entry name" value="NCS2_1"/>
    <property type="match status" value="1"/>
</dbReference>
<evidence type="ECO:0000256" key="2">
    <source>
        <dbReference type="ARBA" id="ARBA00008821"/>
    </source>
</evidence>
<feature type="transmembrane region" description="Helical" evidence="7">
    <location>
        <begin position="385"/>
        <end position="403"/>
    </location>
</feature>
<keyword evidence="4 7" id="KW-0812">Transmembrane</keyword>
<dbReference type="InterPro" id="IPR006043">
    <property type="entry name" value="NCS2"/>
</dbReference>
<dbReference type="PANTHER" id="PTHR42810:SF2">
    <property type="entry name" value="PURINE PERMEASE C1399.01C-RELATED"/>
    <property type="match status" value="1"/>
</dbReference>
<proteinExistence type="inferred from homology"/>
<dbReference type="EMBL" id="CP058649">
    <property type="protein sequence ID" value="QUI23395.1"/>
    <property type="molecule type" value="Genomic_DNA"/>
</dbReference>
<dbReference type="Pfam" id="PF00860">
    <property type="entry name" value="Xan_ur_permease"/>
    <property type="match status" value="1"/>
</dbReference>
<feature type="transmembrane region" description="Helical" evidence="7">
    <location>
        <begin position="194"/>
        <end position="216"/>
    </location>
</feature>
<evidence type="ECO:0000256" key="1">
    <source>
        <dbReference type="ARBA" id="ARBA00004141"/>
    </source>
</evidence>
<name>A0A8J8SH21_9FIRM</name>